<accession>A0A8K0KWG5</accession>
<evidence type="ECO:0000256" key="1">
    <source>
        <dbReference type="SAM" id="MobiDB-lite"/>
    </source>
</evidence>
<evidence type="ECO:0000256" key="2">
    <source>
        <dbReference type="SAM" id="Phobius"/>
    </source>
</evidence>
<feature type="region of interest" description="Disordered" evidence="1">
    <location>
        <begin position="382"/>
        <end position="414"/>
    </location>
</feature>
<dbReference type="Pfam" id="PF08643">
    <property type="entry name" value="DUF1776"/>
    <property type="match status" value="2"/>
</dbReference>
<feature type="transmembrane region" description="Helical" evidence="2">
    <location>
        <begin position="74"/>
        <end position="92"/>
    </location>
</feature>
<dbReference type="AlphaFoldDB" id="A0A8K0KWG5"/>
<evidence type="ECO:0000313" key="4">
    <source>
        <dbReference type="Proteomes" id="UP000809789"/>
    </source>
</evidence>
<keyword evidence="2" id="KW-0472">Membrane</keyword>
<keyword evidence="2" id="KW-1133">Transmembrane helix</keyword>
<dbReference type="EMBL" id="JAESVG020000008">
    <property type="protein sequence ID" value="KAG8625346.1"/>
    <property type="molecule type" value="Genomic_DNA"/>
</dbReference>
<dbReference type="InterPro" id="IPR036291">
    <property type="entry name" value="NAD(P)-bd_dom_sf"/>
</dbReference>
<name>A0A8K0KWG5_9PEZI</name>
<evidence type="ECO:0000313" key="3">
    <source>
        <dbReference type="EMBL" id="KAG8625346.1"/>
    </source>
</evidence>
<dbReference type="InterPro" id="IPR013952">
    <property type="entry name" value="DUF1776_fun"/>
</dbReference>
<proteinExistence type="predicted"/>
<sequence length="414" mass="46116">MTDAQYLFDLAARQYNETAEVIERHFETVADQIRDLIPKRTPFSPPPAPPPPPRRLPSAAYVHNIQTWALRHKAITAGLAAFFGTGAVYLVYQRYTYKQRRRAKRTANGARTEVVVLAGSAVSPLTTALALDLERRGYIVYVVTNSPEDVQHVRDQKRVDIVPLNLDLVYPEIARDQVHRIHDLLSRHHYPIEGEQGHRLSLAGVIMIPDAQFQTGHIAEVTPETWSYSLNAKVLNTIVTTQHLLPLITDFRSRVLLLTPSIIPSLNPPNHAIQSTIAGALQGFSAALAAELRPTGVPLTHLKLGHLELPGSQTKVVDGKKRVKGTPLRRLHDNVFDALQASRPWRTYHVGKGSLTYDIIGSWLPSGFVGWMIGLSNRQTPQQSEPRFIEMSDSGSEGTSAQWERVDDTEQVSA</sequence>
<dbReference type="Proteomes" id="UP000809789">
    <property type="component" value="Unassembled WGS sequence"/>
</dbReference>
<keyword evidence="2" id="KW-0812">Transmembrane</keyword>
<feature type="compositionally biased region" description="Polar residues" evidence="1">
    <location>
        <begin position="393"/>
        <end position="402"/>
    </location>
</feature>
<protein>
    <recommendedName>
        <fullName evidence="5">DUF1776-domain-containing protein</fullName>
    </recommendedName>
</protein>
<dbReference type="PANTHER" id="PTHR43313:SF1">
    <property type="entry name" value="3BETA-HYDROXYSTEROID DEHYDROGENASE DHS-16"/>
    <property type="match status" value="1"/>
</dbReference>
<evidence type="ECO:0008006" key="5">
    <source>
        <dbReference type="Google" id="ProtNLM"/>
    </source>
</evidence>
<keyword evidence="4" id="KW-1185">Reference proteome</keyword>
<organism evidence="3 4">
    <name type="scientific">Elsinoe batatas</name>
    <dbReference type="NCBI Taxonomy" id="2601811"/>
    <lineage>
        <taxon>Eukaryota</taxon>
        <taxon>Fungi</taxon>
        <taxon>Dikarya</taxon>
        <taxon>Ascomycota</taxon>
        <taxon>Pezizomycotina</taxon>
        <taxon>Dothideomycetes</taxon>
        <taxon>Dothideomycetidae</taxon>
        <taxon>Myriangiales</taxon>
        <taxon>Elsinoaceae</taxon>
        <taxon>Elsinoe</taxon>
    </lineage>
</organism>
<reference evidence="3" key="1">
    <citation type="submission" date="2021-07" db="EMBL/GenBank/DDBJ databases">
        <title>Elsinoe batatas strain:CRI-CJ2 Genome sequencing and assembly.</title>
        <authorList>
            <person name="Huang L."/>
        </authorList>
    </citation>
    <scope>NUCLEOTIDE SEQUENCE</scope>
    <source>
        <strain evidence="3">CRI-CJ2</strain>
    </source>
</reference>
<dbReference type="OrthoDB" id="5308060at2759"/>
<dbReference type="PANTHER" id="PTHR43313">
    <property type="entry name" value="SHORT-CHAIN DEHYDROGENASE/REDUCTASE FAMILY 9C"/>
    <property type="match status" value="1"/>
</dbReference>
<gene>
    <name evidence="3" type="ORF">KVT40_007097</name>
</gene>
<comment type="caution">
    <text evidence="3">The sequence shown here is derived from an EMBL/GenBank/DDBJ whole genome shotgun (WGS) entry which is preliminary data.</text>
</comment>
<dbReference type="SUPFAM" id="SSF51735">
    <property type="entry name" value="NAD(P)-binding Rossmann-fold domains"/>
    <property type="match status" value="1"/>
</dbReference>
<dbReference type="Gene3D" id="3.40.50.720">
    <property type="entry name" value="NAD(P)-binding Rossmann-like Domain"/>
    <property type="match status" value="1"/>
</dbReference>